<accession>A0A5C3MZC1</accession>
<dbReference type="Gene3D" id="3.40.1110.10">
    <property type="entry name" value="Calcium-transporting ATPase, cytoplasmic domain N"/>
    <property type="match status" value="1"/>
</dbReference>
<reference evidence="1 2" key="1">
    <citation type="journal article" date="2019" name="Nat. Ecol. Evol.">
        <title>Megaphylogeny resolves global patterns of mushroom evolution.</title>
        <authorList>
            <person name="Varga T."/>
            <person name="Krizsan K."/>
            <person name="Foldi C."/>
            <person name="Dima B."/>
            <person name="Sanchez-Garcia M."/>
            <person name="Sanchez-Ramirez S."/>
            <person name="Szollosi G.J."/>
            <person name="Szarkandi J.G."/>
            <person name="Papp V."/>
            <person name="Albert L."/>
            <person name="Andreopoulos W."/>
            <person name="Angelini C."/>
            <person name="Antonin V."/>
            <person name="Barry K.W."/>
            <person name="Bougher N.L."/>
            <person name="Buchanan P."/>
            <person name="Buyck B."/>
            <person name="Bense V."/>
            <person name="Catcheside P."/>
            <person name="Chovatia M."/>
            <person name="Cooper J."/>
            <person name="Damon W."/>
            <person name="Desjardin D."/>
            <person name="Finy P."/>
            <person name="Geml J."/>
            <person name="Haridas S."/>
            <person name="Hughes K."/>
            <person name="Justo A."/>
            <person name="Karasinski D."/>
            <person name="Kautmanova I."/>
            <person name="Kiss B."/>
            <person name="Kocsube S."/>
            <person name="Kotiranta H."/>
            <person name="LaButti K.M."/>
            <person name="Lechner B.E."/>
            <person name="Liimatainen K."/>
            <person name="Lipzen A."/>
            <person name="Lukacs Z."/>
            <person name="Mihaltcheva S."/>
            <person name="Morgado L.N."/>
            <person name="Niskanen T."/>
            <person name="Noordeloos M.E."/>
            <person name="Ohm R.A."/>
            <person name="Ortiz-Santana B."/>
            <person name="Ovrebo C."/>
            <person name="Racz N."/>
            <person name="Riley R."/>
            <person name="Savchenko A."/>
            <person name="Shiryaev A."/>
            <person name="Soop K."/>
            <person name="Spirin V."/>
            <person name="Szebenyi C."/>
            <person name="Tomsovsky M."/>
            <person name="Tulloss R.E."/>
            <person name="Uehling J."/>
            <person name="Grigoriev I.V."/>
            <person name="Vagvolgyi C."/>
            <person name="Papp T."/>
            <person name="Martin F.M."/>
            <person name="Miettinen O."/>
            <person name="Hibbett D.S."/>
            <person name="Nagy L.G."/>
        </authorList>
    </citation>
    <scope>NUCLEOTIDE SEQUENCE [LARGE SCALE GENOMIC DNA]</scope>
    <source>
        <strain evidence="1 2">OMC1185</strain>
    </source>
</reference>
<evidence type="ECO:0000313" key="2">
    <source>
        <dbReference type="Proteomes" id="UP000305948"/>
    </source>
</evidence>
<keyword evidence="2" id="KW-1185">Reference proteome</keyword>
<name>A0A5C3MZC1_9AGAM</name>
<dbReference type="InterPro" id="IPR023214">
    <property type="entry name" value="HAD_sf"/>
</dbReference>
<dbReference type="EMBL" id="ML213513">
    <property type="protein sequence ID" value="TFK50283.1"/>
    <property type="molecule type" value="Genomic_DNA"/>
</dbReference>
<dbReference type="InterPro" id="IPR023299">
    <property type="entry name" value="ATPase_P-typ_cyto_dom_N"/>
</dbReference>
<dbReference type="GO" id="GO:0000166">
    <property type="term" value="F:nucleotide binding"/>
    <property type="evidence" value="ECO:0007669"/>
    <property type="project" value="InterPro"/>
</dbReference>
<dbReference type="Gene3D" id="3.40.50.1000">
    <property type="entry name" value="HAD superfamily/HAD-like"/>
    <property type="match status" value="1"/>
</dbReference>
<evidence type="ECO:0000313" key="1">
    <source>
        <dbReference type="EMBL" id="TFK50283.1"/>
    </source>
</evidence>
<dbReference type="AlphaFoldDB" id="A0A5C3MZC1"/>
<organism evidence="1 2">
    <name type="scientific">Heliocybe sulcata</name>
    <dbReference type="NCBI Taxonomy" id="5364"/>
    <lineage>
        <taxon>Eukaryota</taxon>
        <taxon>Fungi</taxon>
        <taxon>Dikarya</taxon>
        <taxon>Basidiomycota</taxon>
        <taxon>Agaricomycotina</taxon>
        <taxon>Agaricomycetes</taxon>
        <taxon>Gloeophyllales</taxon>
        <taxon>Gloeophyllaceae</taxon>
        <taxon>Heliocybe</taxon>
    </lineage>
</organism>
<dbReference type="PANTHER" id="PTHR42861">
    <property type="entry name" value="CALCIUM-TRANSPORTING ATPASE"/>
    <property type="match status" value="1"/>
</dbReference>
<protein>
    <recommendedName>
        <fullName evidence="3">HAD-like protein</fullName>
    </recommendedName>
</protein>
<gene>
    <name evidence="1" type="ORF">OE88DRAFT_1735868</name>
</gene>
<evidence type="ECO:0008006" key="3">
    <source>
        <dbReference type="Google" id="ProtNLM"/>
    </source>
</evidence>
<proteinExistence type="predicted"/>
<sequence>MTYEFTEIAGRNVSFTGDQDRNSVVDSLERRGHFRAVRVDQMIVSKHGIRGLATPSLASFDVLCADKTGTLKADQLSVNELCAAGCVDLNCMLTSSQNSKALGAIQIKTAALISLAAGSGDAARLVDDALAQAVRPVSKPISTDVVLGLADANQELHESYKQRTQEFAKSGLMVFGWRDRSRETSGKSWRCCLCIFDAPHSDTAQVDCGIAVEGATDVLDGEFLNEVLSTITTPVQVARQIFHRMGG</sequence>
<dbReference type="STRING" id="5364.A0A5C3MZC1"/>
<dbReference type="Proteomes" id="UP000305948">
    <property type="component" value="Unassembled WGS sequence"/>
</dbReference>